<dbReference type="GO" id="GO:0006099">
    <property type="term" value="P:tricarboxylic acid cycle"/>
    <property type="evidence" value="ECO:0007669"/>
    <property type="project" value="UniProtKB-UniRule"/>
</dbReference>
<dbReference type="HAMAP" id="MF_00487">
    <property type="entry name" value="Malate_dehydrog_3"/>
    <property type="match status" value="1"/>
</dbReference>
<dbReference type="InterPro" id="IPR015955">
    <property type="entry name" value="Lactate_DH/Glyco_Ohase_4_C"/>
</dbReference>
<evidence type="ECO:0000256" key="7">
    <source>
        <dbReference type="PIRSR" id="PIRSR000102-3"/>
    </source>
</evidence>
<reference evidence="10 11" key="1">
    <citation type="submission" date="2020-08" db="EMBL/GenBank/DDBJ databases">
        <title>Acidobacteriota in marine sediments use diverse sulfur dissimilation pathways.</title>
        <authorList>
            <person name="Wasmund K."/>
        </authorList>
    </citation>
    <scope>NUCLEOTIDE SEQUENCE [LARGE SCALE GENOMIC DNA]</scope>
    <source>
        <strain evidence="10">MAG AM4</strain>
    </source>
</reference>
<protein>
    <recommendedName>
        <fullName evidence="4">Malate dehydrogenase</fullName>
        <ecNumber evidence="4">1.1.1.37</ecNumber>
    </recommendedName>
</protein>
<evidence type="ECO:0000256" key="5">
    <source>
        <dbReference type="PIRSR" id="PIRSR000102-1"/>
    </source>
</evidence>
<comment type="function">
    <text evidence="4">Catalyzes the reversible oxidation of malate to oxaloacetate.</text>
</comment>
<dbReference type="GO" id="GO:0030060">
    <property type="term" value="F:L-malate dehydrogenase (NAD+) activity"/>
    <property type="evidence" value="ECO:0007669"/>
    <property type="project" value="UniProtKB-UniRule"/>
</dbReference>
<dbReference type="Pfam" id="PF00056">
    <property type="entry name" value="Ldh_1_N"/>
    <property type="match status" value="1"/>
</dbReference>
<name>A0A8J7CCD5_9BACT</name>
<keyword evidence="2 4" id="KW-0560">Oxidoreductase</keyword>
<feature type="active site" description="Proton acceptor" evidence="4 5">
    <location>
        <position position="175"/>
    </location>
</feature>
<feature type="binding site" evidence="4 6">
    <location>
        <position position="151"/>
    </location>
    <ligand>
        <name>substrate</name>
    </ligand>
</feature>
<dbReference type="CDD" id="cd01339">
    <property type="entry name" value="LDH-like_MDH"/>
    <property type="match status" value="1"/>
</dbReference>
<gene>
    <name evidence="4 10" type="primary">mdh</name>
    <name evidence="10" type="ORF">IFK94_04095</name>
</gene>
<dbReference type="AlphaFoldDB" id="A0A8J7CCD5"/>
<dbReference type="FunFam" id="3.40.50.720:FF:000018">
    <property type="entry name" value="Malate dehydrogenase"/>
    <property type="match status" value="1"/>
</dbReference>
<evidence type="ECO:0000313" key="10">
    <source>
        <dbReference type="EMBL" id="MBD3867287.1"/>
    </source>
</evidence>
<evidence type="ECO:0000256" key="2">
    <source>
        <dbReference type="ARBA" id="ARBA00023002"/>
    </source>
</evidence>
<feature type="domain" description="Lactate/malate dehydrogenase C-terminal" evidence="9">
    <location>
        <begin position="147"/>
        <end position="305"/>
    </location>
</feature>
<proteinExistence type="inferred from homology"/>
<evidence type="ECO:0000259" key="8">
    <source>
        <dbReference type="Pfam" id="PF00056"/>
    </source>
</evidence>
<dbReference type="FunFam" id="3.90.110.10:FF:000004">
    <property type="entry name" value="Malate dehydrogenase"/>
    <property type="match status" value="1"/>
</dbReference>
<dbReference type="PANTHER" id="PTHR43128">
    <property type="entry name" value="L-2-HYDROXYCARBOXYLATE DEHYDROGENASE (NAD(P)(+))"/>
    <property type="match status" value="1"/>
</dbReference>
<evidence type="ECO:0000256" key="3">
    <source>
        <dbReference type="ARBA" id="ARBA00023027"/>
    </source>
</evidence>
<comment type="similarity">
    <text evidence="4">Belongs to the LDH/MDH superfamily. MDH type 3 family.</text>
</comment>
<feature type="binding site" evidence="4 6">
    <location>
        <position position="82"/>
    </location>
    <ligand>
        <name>substrate</name>
    </ligand>
</feature>
<organism evidence="10 11">
    <name type="scientific">Candidatus Polarisedimenticola svalbardensis</name>
    <dbReference type="NCBI Taxonomy" id="2886004"/>
    <lineage>
        <taxon>Bacteria</taxon>
        <taxon>Pseudomonadati</taxon>
        <taxon>Acidobacteriota</taxon>
        <taxon>Candidatus Polarisedimenticolia</taxon>
        <taxon>Candidatus Polarisedimenticolales</taxon>
        <taxon>Candidatus Polarisedimenticolaceae</taxon>
        <taxon>Candidatus Polarisedimenticola</taxon>
    </lineage>
</organism>
<comment type="catalytic activity">
    <reaction evidence="4">
        <text>(S)-malate + NAD(+) = oxaloacetate + NADH + H(+)</text>
        <dbReference type="Rhea" id="RHEA:21432"/>
        <dbReference type="ChEBI" id="CHEBI:15378"/>
        <dbReference type="ChEBI" id="CHEBI:15589"/>
        <dbReference type="ChEBI" id="CHEBI:16452"/>
        <dbReference type="ChEBI" id="CHEBI:57540"/>
        <dbReference type="ChEBI" id="CHEBI:57945"/>
        <dbReference type="EC" id="1.1.1.37"/>
    </reaction>
</comment>
<keyword evidence="3 4" id="KW-0520">NAD</keyword>
<feature type="binding site" evidence="4 7">
    <location>
        <begin position="9"/>
        <end position="14"/>
    </location>
    <ligand>
        <name>NAD(+)</name>
        <dbReference type="ChEBI" id="CHEBI:57540"/>
    </ligand>
</feature>
<evidence type="ECO:0000256" key="1">
    <source>
        <dbReference type="ARBA" id="ARBA00022532"/>
    </source>
</evidence>
<feature type="binding site" evidence="4 7">
    <location>
        <position position="95"/>
    </location>
    <ligand>
        <name>NAD(+)</name>
        <dbReference type="ChEBI" id="CHEBI:57540"/>
    </ligand>
</feature>
<dbReference type="Gene3D" id="3.40.50.720">
    <property type="entry name" value="NAD(P)-binding Rossmann-like Domain"/>
    <property type="match status" value="1"/>
</dbReference>
<dbReference type="GO" id="GO:0004459">
    <property type="term" value="F:L-lactate dehydrogenase (NAD+) activity"/>
    <property type="evidence" value="ECO:0007669"/>
    <property type="project" value="TreeGrafter"/>
</dbReference>
<dbReference type="SUPFAM" id="SSF51735">
    <property type="entry name" value="NAD(P)-binding Rossmann-fold domains"/>
    <property type="match status" value="1"/>
</dbReference>
<feature type="binding site" evidence="4 6">
    <location>
        <position position="88"/>
    </location>
    <ligand>
        <name>substrate</name>
    </ligand>
</feature>
<dbReference type="InterPro" id="IPR022383">
    <property type="entry name" value="Lactate/malate_DH_C"/>
</dbReference>
<dbReference type="NCBIfam" id="TIGR01763">
    <property type="entry name" value="MalateDH_bact"/>
    <property type="match status" value="1"/>
</dbReference>
<dbReference type="PANTHER" id="PTHR43128:SF16">
    <property type="entry name" value="L-LACTATE DEHYDROGENASE"/>
    <property type="match status" value="1"/>
</dbReference>
<keyword evidence="1 4" id="KW-0816">Tricarboxylic acid cycle</keyword>
<dbReference type="GO" id="GO:0006089">
    <property type="term" value="P:lactate metabolic process"/>
    <property type="evidence" value="ECO:0007669"/>
    <property type="project" value="TreeGrafter"/>
</dbReference>
<evidence type="ECO:0000256" key="6">
    <source>
        <dbReference type="PIRSR" id="PIRSR000102-2"/>
    </source>
</evidence>
<dbReference type="Gene3D" id="3.90.110.10">
    <property type="entry name" value="Lactate dehydrogenase/glycoside hydrolase, family 4, C-terminal"/>
    <property type="match status" value="1"/>
</dbReference>
<accession>A0A8J7CCD5</accession>
<dbReference type="Proteomes" id="UP000648239">
    <property type="component" value="Unassembled WGS sequence"/>
</dbReference>
<dbReference type="NCBIfam" id="NF004863">
    <property type="entry name" value="PRK06223.1"/>
    <property type="match status" value="1"/>
</dbReference>
<feature type="domain" description="Lactate/malate dehydrogenase N-terminal" evidence="8">
    <location>
        <begin position="4"/>
        <end position="142"/>
    </location>
</feature>
<feature type="binding site" evidence="4 7">
    <location>
        <position position="33"/>
    </location>
    <ligand>
        <name>NAD(+)</name>
        <dbReference type="ChEBI" id="CHEBI:57540"/>
    </ligand>
</feature>
<dbReference type="InterPro" id="IPR001557">
    <property type="entry name" value="L-lactate/malate_DH"/>
</dbReference>
<dbReference type="PRINTS" id="PR00086">
    <property type="entry name" value="LLDHDRGNASE"/>
</dbReference>
<dbReference type="EMBL" id="JACXWD010000008">
    <property type="protein sequence ID" value="MBD3867287.1"/>
    <property type="molecule type" value="Genomic_DNA"/>
</dbReference>
<evidence type="ECO:0000313" key="11">
    <source>
        <dbReference type="Proteomes" id="UP000648239"/>
    </source>
</evidence>
<evidence type="ECO:0000256" key="4">
    <source>
        <dbReference type="HAMAP-Rule" id="MF_00487"/>
    </source>
</evidence>
<comment type="caution">
    <text evidence="10">The sequence shown here is derived from an EMBL/GenBank/DDBJ whole genome shotgun (WGS) entry which is preliminary data.</text>
</comment>
<evidence type="ECO:0000259" key="9">
    <source>
        <dbReference type="Pfam" id="PF02866"/>
    </source>
</evidence>
<sequence length="308" mass="32300">MRKKITVIGGGHVGEHVAMGCAMKELGDVMLLDIVEGMPQGKSLDMFEASPVQGYDSMVKGTNDYADTAGSDVVVITAGLARKPGMSRDDLQNKNAGIVKACTEGVMKHSPNAILVLVSNPLDVMCYVAKAVSGLPREKVVGMAGILDTARFRSFIAMELGVSVESISALVLGGHGDAMVPLPRLATVGGIPLPELIPQDRIDALVERTAKGGGEIVALLKTGSAYYAPAAAAVEMVESILHDKKKILPCATYMEGEYGVNGTFVGVPVMLGAAGVEKVYEVKLNDKETAMLQASAAAVKEQQEKLDV</sequence>
<feature type="binding site" evidence="4 7">
    <location>
        <begin position="118"/>
        <end position="120"/>
    </location>
    <ligand>
        <name>NAD(+)</name>
        <dbReference type="ChEBI" id="CHEBI:57540"/>
    </ligand>
</feature>
<dbReference type="PIRSF" id="PIRSF000102">
    <property type="entry name" value="Lac_mal_DH"/>
    <property type="match status" value="1"/>
</dbReference>
<dbReference type="InterPro" id="IPR011275">
    <property type="entry name" value="Malate_DH_type3"/>
</dbReference>
<dbReference type="SUPFAM" id="SSF56327">
    <property type="entry name" value="LDH C-terminal domain-like"/>
    <property type="match status" value="1"/>
</dbReference>
<dbReference type="Pfam" id="PF02866">
    <property type="entry name" value="Ldh_1_C"/>
    <property type="match status" value="1"/>
</dbReference>
<dbReference type="InterPro" id="IPR001236">
    <property type="entry name" value="Lactate/malate_DH_N"/>
</dbReference>
<dbReference type="EC" id="1.1.1.37" evidence="4"/>
<feature type="binding site" evidence="4 6">
    <location>
        <position position="120"/>
    </location>
    <ligand>
        <name>substrate</name>
    </ligand>
</feature>
<dbReference type="InterPro" id="IPR036291">
    <property type="entry name" value="NAD(P)-bd_dom_sf"/>
</dbReference>